<feature type="non-terminal residue" evidence="1">
    <location>
        <position position="1"/>
    </location>
</feature>
<dbReference type="AlphaFoldDB" id="A0AAN4ZUG3"/>
<evidence type="ECO:0000313" key="1">
    <source>
        <dbReference type="EMBL" id="GMR43545.1"/>
    </source>
</evidence>
<organism evidence="1 2">
    <name type="scientific">Pristionchus mayeri</name>
    <dbReference type="NCBI Taxonomy" id="1317129"/>
    <lineage>
        <taxon>Eukaryota</taxon>
        <taxon>Metazoa</taxon>
        <taxon>Ecdysozoa</taxon>
        <taxon>Nematoda</taxon>
        <taxon>Chromadorea</taxon>
        <taxon>Rhabditida</taxon>
        <taxon>Rhabditina</taxon>
        <taxon>Diplogasteromorpha</taxon>
        <taxon>Diplogasteroidea</taxon>
        <taxon>Neodiplogasteridae</taxon>
        <taxon>Pristionchus</taxon>
    </lineage>
</organism>
<evidence type="ECO:0000313" key="2">
    <source>
        <dbReference type="Proteomes" id="UP001328107"/>
    </source>
</evidence>
<accession>A0AAN4ZUG3</accession>
<name>A0AAN4ZUG3_9BILA</name>
<reference evidence="2" key="1">
    <citation type="submission" date="2022-10" db="EMBL/GenBank/DDBJ databases">
        <title>Genome assembly of Pristionchus species.</title>
        <authorList>
            <person name="Yoshida K."/>
            <person name="Sommer R.J."/>
        </authorList>
    </citation>
    <scope>NUCLEOTIDE SEQUENCE [LARGE SCALE GENOMIC DNA]</scope>
    <source>
        <strain evidence="2">RS5460</strain>
    </source>
</reference>
<dbReference type="Gene3D" id="2.30.30.140">
    <property type="match status" value="1"/>
</dbReference>
<dbReference type="Proteomes" id="UP001328107">
    <property type="component" value="Unassembled WGS sequence"/>
</dbReference>
<gene>
    <name evidence="1" type="ORF">PMAYCL1PPCAC_13740</name>
</gene>
<proteinExistence type="predicted"/>
<protein>
    <submittedName>
        <fullName evidence="1">Uncharacterized protein</fullName>
    </submittedName>
</protein>
<sequence length="129" mass="14843">QVLIKGAYFPATMKKLSSEHIRIAYEHEWRPEESVSHDVVRLLKPKFLQETHLYVEGETVEAAVPLPPPNEHIAGWQLAKILEIEESPIRNRLHLHVIYCMEDGRNCRAKRSAGAVPEERSVCLRNPRS</sequence>
<keyword evidence="2" id="KW-1185">Reference proteome</keyword>
<comment type="caution">
    <text evidence="1">The sequence shown here is derived from an EMBL/GenBank/DDBJ whole genome shotgun (WGS) entry which is preliminary data.</text>
</comment>
<dbReference type="EMBL" id="BTRK01000003">
    <property type="protein sequence ID" value="GMR43545.1"/>
    <property type="molecule type" value="Genomic_DNA"/>
</dbReference>